<dbReference type="Pfam" id="PF00561">
    <property type="entry name" value="Abhydrolase_1"/>
    <property type="match status" value="1"/>
</dbReference>
<evidence type="ECO:0000313" key="3">
    <source>
        <dbReference type="EMBL" id="MEJ8572790.1"/>
    </source>
</evidence>
<evidence type="ECO:0000259" key="2">
    <source>
        <dbReference type="Pfam" id="PF00561"/>
    </source>
</evidence>
<dbReference type="InterPro" id="IPR000073">
    <property type="entry name" value="AB_hydrolase_1"/>
</dbReference>
<dbReference type="RefSeq" id="WP_340330492.1">
    <property type="nucleotide sequence ID" value="NZ_JAZHOF010000006.1"/>
</dbReference>
<evidence type="ECO:0000256" key="1">
    <source>
        <dbReference type="ARBA" id="ARBA00022801"/>
    </source>
</evidence>
<dbReference type="Proteomes" id="UP001378188">
    <property type="component" value="Unassembled WGS sequence"/>
</dbReference>
<comment type="caution">
    <text evidence="3">The sequence shown here is derived from an EMBL/GenBank/DDBJ whole genome shotgun (WGS) entry which is preliminary data.</text>
</comment>
<accession>A0AAW9RV74</accession>
<gene>
    <name evidence="3" type="ORF">V3328_14960</name>
</gene>
<keyword evidence="4" id="KW-1185">Reference proteome</keyword>
<dbReference type="EMBL" id="JAZHOF010000006">
    <property type="protein sequence ID" value="MEJ8572790.1"/>
    <property type="molecule type" value="Genomic_DNA"/>
</dbReference>
<dbReference type="InterPro" id="IPR029058">
    <property type="entry name" value="AB_hydrolase_fold"/>
</dbReference>
<protein>
    <submittedName>
        <fullName evidence="3">Alpha/beta hydrolase</fullName>
    </submittedName>
</protein>
<dbReference type="InterPro" id="IPR050266">
    <property type="entry name" value="AB_hydrolase_sf"/>
</dbReference>
<organism evidence="3 4">
    <name type="scientific">Microbaculum marinum</name>
    <dbReference type="NCBI Taxonomy" id="1764581"/>
    <lineage>
        <taxon>Bacteria</taxon>
        <taxon>Pseudomonadati</taxon>
        <taxon>Pseudomonadota</taxon>
        <taxon>Alphaproteobacteria</taxon>
        <taxon>Hyphomicrobiales</taxon>
        <taxon>Tepidamorphaceae</taxon>
        <taxon>Microbaculum</taxon>
    </lineage>
</organism>
<sequence>MPTITTSDGTKLHTEDTGSGDPIVFVHEYAGDHRSWEPQVRFLSRRYRCITYAARGYAPSDVPEDVDKYSQARVVDDIRDVMDGLGIETAHIVGLSMGGFATLHFGLNHPDRARSLVAAGAGVGSDPDYHDRFRREARDVATMIETKGMAAFAEVYSSAAARQTLREKDPRGFEEFFRMLAEHSATGSANTMRGYQAERPSLYDFEEQFAALNVPVLLIVGDEDDHCLRPGLFLKSTIPACGLAVLPKTGHTVNLEEPAAFNALVADFLAQVEHGRWTKRDMATAGDVMRTT</sequence>
<dbReference type="SUPFAM" id="SSF53474">
    <property type="entry name" value="alpha/beta-Hydrolases"/>
    <property type="match status" value="1"/>
</dbReference>
<feature type="domain" description="AB hydrolase-1" evidence="2">
    <location>
        <begin position="22"/>
        <end position="258"/>
    </location>
</feature>
<proteinExistence type="predicted"/>
<dbReference type="GO" id="GO:0016787">
    <property type="term" value="F:hydrolase activity"/>
    <property type="evidence" value="ECO:0007669"/>
    <property type="project" value="UniProtKB-KW"/>
</dbReference>
<dbReference type="PANTHER" id="PTHR43798">
    <property type="entry name" value="MONOACYLGLYCEROL LIPASE"/>
    <property type="match status" value="1"/>
</dbReference>
<dbReference type="Gene3D" id="3.40.50.1820">
    <property type="entry name" value="alpha/beta hydrolase"/>
    <property type="match status" value="1"/>
</dbReference>
<dbReference type="PANTHER" id="PTHR43798:SF31">
    <property type="entry name" value="AB HYDROLASE SUPERFAMILY PROTEIN YCLE"/>
    <property type="match status" value="1"/>
</dbReference>
<name>A0AAW9RV74_9HYPH</name>
<keyword evidence="1 3" id="KW-0378">Hydrolase</keyword>
<reference evidence="3 4" key="1">
    <citation type="submission" date="2024-02" db="EMBL/GenBank/DDBJ databases">
        <title>Genome analysis and characterization of Microbaculum marinisediminis sp. nov., isolated from marine sediment.</title>
        <authorList>
            <person name="Du Z.-J."/>
            <person name="Ye Y.-Q."/>
            <person name="Zhang Z.-R."/>
            <person name="Yuan S.-M."/>
            <person name="Zhang X.-Y."/>
        </authorList>
    </citation>
    <scope>NUCLEOTIDE SEQUENCE [LARGE SCALE GENOMIC DNA]</scope>
    <source>
        <strain evidence="3 4">SDUM1044001</strain>
    </source>
</reference>
<dbReference type="GO" id="GO:0016020">
    <property type="term" value="C:membrane"/>
    <property type="evidence" value="ECO:0007669"/>
    <property type="project" value="TreeGrafter"/>
</dbReference>
<dbReference type="AlphaFoldDB" id="A0AAW9RV74"/>
<evidence type="ECO:0000313" key="4">
    <source>
        <dbReference type="Proteomes" id="UP001378188"/>
    </source>
</evidence>